<proteinExistence type="predicted"/>
<dbReference type="SUPFAM" id="SSF81301">
    <property type="entry name" value="Nucleotidyltransferase"/>
    <property type="match status" value="1"/>
</dbReference>
<gene>
    <name evidence="1" type="ORF">CYCCA115_LOCUS8536</name>
</gene>
<dbReference type="Gene3D" id="3.30.460.10">
    <property type="entry name" value="Beta Polymerase, domain 2"/>
    <property type="match status" value="1"/>
</dbReference>
<comment type="caution">
    <text evidence="1">The sequence shown here is derived from an EMBL/GenBank/DDBJ whole genome shotgun (WGS) entry which is preliminary data.</text>
</comment>
<keyword evidence="2" id="KW-1185">Reference proteome</keyword>
<protein>
    <submittedName>
        <fullName evidence="1">Uncharacterized protein</fullName>
    </submittedName>
</protein>
<dbReference type="EMBL" id="CAKOGP040001113">
    <property type="protein sequence ID" value="CAJ1943627.1"/>
    <property type="molecule type" value="Genomic_DNA"/>
</dbReference>
<evidence type="ECO:0000313" key="1">
    <source>
        <dbReference type="EMBL" id="CAJ1943627.1"/>
    </source>
</evidence>
<sequence>MTTMETLGSLRPETKQFLDICNQYMKCRELMDAKYQEHQKENAAAVSASEKSSDVYYYYYYYYYYYKSEFQQQAIDGTPVKSLAELYEAAEQALPVFRATLERIVQKVEATNSLLQDNKNKEEEGKIAKVTMAPLKGRNRAQEKAEDDYMDRVPGSEVTWLYDVCRASMEFNSAEQLIACVDIIQKDPSINIVKAKNRFQNPTLTGYRDINICIQLDCSCSSEQQQQ</sequence>
<dbReference type="InterPro" id="IPR043519">
    <property type="entry name" value="NT_sf"/>
</dbReference>
<name>A0AAD2CRB5_9STRA</name>
<dbReference type="AlphaFoldDB" id="A0AAD2CRB5"/>
<evidence type="ECO:0000313" key="2">
    <source>
        <dbReference type="Proteomes" id="UP001295423"/>
    </source>
</evidence>
<organism evidence="1 2">
    <name type="scientific">Cylindrotheca closterium</name>
    <dbReference type="NCBI Taxonomy" id="2856"/>
    <lineage>
        <taxon>Eukaryota</taxon>
        <taxon>Sar</taxon>
        <taxon>Stramenopiles</taxon>
        <taxon>Ochrophyta</taxon>
        <taxon>Bacillariophyta</taxon>
        <taxon>Bacillariophyceae</taxon>
        <taxon>Bacillariophycidae</taxon>
        <taxon>Bacillariales</taxon>
        <taxon>Bacillariaceae</taxon>
        <taxon>Cylindrotheca</taxon>
    </lineage>
</organism>
<dbReference type="Proteomes" id="UP001295423">
    <property type="component" value="Unassembled WGS sequence"/>
</dbReference>
<accession>A0AAD2CRB5</accession>
<reference evidence="1" key="1">
    <citation type="submission" date="2023-08" db="EMBL/GenBank/DDBJ databases">
        <authorList>
            <person name="Audoor S."/>
            <person name="Bilcke G."/>
        </authorList>
    </citation>
    <scope>NUCLEOTIDE SEQUENCE</scope>
</reference>